<name>A0ACB6R1Q8_9PLEO</name>
<keyword evidence="2" id="KW-1185">Reference proteome</keyword>
<dbReference type="EMBL" id="MU003500">
    <property type="protein sequence ID" value="KAF2473081.1"/>
    <property type="molecule type" value="Genomic_DNA"/>
</dbReference>
<reference evidence="1" key="1">
    <citation type="journal article" date="2020" name="Stud. Mycol.">
        <title>101 Dothideomycetes genomes: a test case for predicting lifestyles and emergence of pathogens.</title>
        <authorList>
            <person name="Haridas S."/>
            <person name="Albert R."/>
            <person name="Binder M."/>
            <person name="Bloem J."/>
            <person name="Labutti K."/>
            <person name="Salamov A."/>
            <person name="Andreopoulos B."/>
            <person name="Baker S."/>
            <person name="Barry K."/>
            <person name="Bills G."/>
            <person name="Bluhm B."/>
            <person name="Cannon C."/>
            <person name="Castanera R."/>
            <person name="Culley D."/>
            <person name="Daum C."/>
            <person name="Ezra D."/>
            <person name="Gonzalez J."/>
            <person name="Henrissat B."/>
            <person name="Kuo A."/>
            <person name="Liang C."/>
            <person name="Lipzen A."/>
            <person name="Lutzoni F."/>
            <person name="Magnuson J."/>
            <person name="Mondo S."/>
            <person name="Nolan M."/>
            <person name="Ohm R."/>
            <person name="Pangilinan J."/>
            <person name="Park H.-J."/>
            <person name="Ramirez L."/>
            <person name="Alfaro M."/>
            <person name="Sun H."/>
            <person name="Tritt A."/>
            <person name="Yoshinaga Y."/>
            <person name="Zwiers L.-H."/>
            <person name="Turgeon B."/>
            <person name="Goodwin S."/>
            <person name="Spatafora J."/>
            <person name="Crous P."/>
            <person name="Grigoriev I."/>
        </authorList>
    </citation>
    <scope>NUCLEOTIDE SEQUENCE</scope>
    <source>
        <strain evidence="1">ATCC 200398</strain>
    </source>
</reference>
<accession>A0ACB6R1Q8</accession>
<dbReference type="Proteomes" id="UP000799755">
    <property type="component" value="Unassembled WGS sequence"/>
</dbReference>
<proteinExistence type="predicted"/>
<protein>
    <submittedName>
        <fullName evidence="1">Uncharacterized protein</fullName>
    </submittedName>
</protein>
<gene>
    <name evidence="1" type="ORF">BDR25DRAFT_302097</name>
</gene>
<evidence type="ECO:0000313" key="1">
    <source>
        <dbReference type="EMBL" id="KAF2473081.1"/>
    </source>
</evidence>
<sequence length="851" mass="95538">MPPPRLARSLRLCHSPWSSLQIRWASDGPRDKSSPPQDGNPQKASANTKSFWWTSLFGKIPRPIQNASPSPSPTSANEASPQPNSGSALLKQPQPTRIQNAPKTPSPAGIEEGTSQPTRPPALRIVKFATFKGTATGARTEMQHLKHEVLQLRKELAVKLPPSPSTNQLAPSLSPKLRHDNEARRRGREQIVRTVIANNIASGQNKPSLKPEYHHKAQNPAGEIVPSAFQSSEQIEEAAVGRKERQSRAESTPRQEGASPSTQSSNSAETSSKPKQHRIETPTGQVRTSGRQKRLCVEGGKEAQMVEDKTAFQASKSQGHVLVGDFHSHSDDEKIGKETKSDTEPERPRRRKTRRDRVQMMKRVNKQLKKIGDEIAFIRSDINVIAGSSLEGSRGDSKVASKESSDMRMHPQYLPTQPRPVAQAGHVIKGETSTTYESSRASNSNIQTEDSHKAPFSVNAPRKQLSGTPESTLSTEKPHDEQSLLEELFPEASTPIQPHYLAVPQKTYPKLDLPDDEGSIVRKEYFTPRESQRERMIKRFQSRAEFTTVLRLNHCSTGLTESDFRRLIPKGKHIQSWVRDGEFHKIIPGRDPLTLERLPFYFLLFKSPESALAYQNNAARLHKLAGLHQSTSIFSAIPPPQGFLEDGEDISAALSSYLLAPATLKLSLNMVMQPYRPFLRELIEQEGYKPIVPNTDENGQEISKVLFWMSGYEPTVRDLFHIFSREAYDRGIRWPFYNGEAGIHHLRNVVHVKKSPSQLPPLASINNAVGVVDAPASDNVMMDAMIRGAEERSHNQMATGRLYNRWVIEFTDQDAAKRFARIWDRRVLPHPKYTSWKDVEEVRMCGTEFLW</sequence>
<evidence type="ECO:0000313" key="2">
    <source>
        <dbReference type="Proteomes" id="UP000799755"/>
    </source>
</evidence>
<organism evidence="1 2">
    <name type="scientific">Lindgomyces ingoldianus</name>
    <dbReference type="NCBI Taxonomy" id="673940"/>
    <lineage>
        <taxon>Eukaryota</taxon>
        <taxon>Fungi</taxon>
        <taxon>Dikarya</taxon>
        <taxon>Ascomycota</taxon>
        <taxon>Pezizomycotina</taxon>
        <taxon>Dothideomycetes</taxon>
        <taxon>Pleosporomycetidae</taxon>
        <taxon>Pleosporales</taxon>
        <taxon>Lindgomycetaceae</taxon>
        <taxon>Lindgomyces</taxon>
    </lineage>
</organism>
<comment type="caution">
    <text evidence="1">The sequence shown here is derived from an EMBL/GenBank/DDBJ whole genome shotgun (WGS) entry which is preliminary data.</text>
</comment>